<protein>
    <submittedName>
        <fullName evidence="2">Uncharacterized protein</fullName>
    </submittedName>
</protein>
<evidence type="ECO:0000313" key="2">
    <source>
        <dbReference type="EMBL" id="KAG9334300.1"/>
    </source>
</evidence>
<gene>
    <name evidence="2" type="ORF">JZ751_008282</name>
</gene>
<comment type="caution">
    <text evidence="2">The sequence shown here is derived from an EMBL/GenBank/DDBJ whole genome shotgun (WGS) entry which is preliminary data.</text>
</comment>
<name>A0A8T2N4G6_9TELE</name>
<dbReference type="OrthoDB" id="6515930at2759"/>
<dbReference type="EMBL" id="JAFBMS010000154">
    <property type="protein sequence ID" value="KAG9334300.1"/>
    <property type="molecule type" value="Genomic_DNA"/>
</dbReference>
<feature type="compositionally biased region" description="Low complexity" evidence="1">
    <location>
        <begin position="35"/>
        <end position="50"/>
    </location>
</feature>
<organism evidence="2 3">
    <name type="scientific">Albula glossodonta</name>
    <name type="common">roundjaw bonefish</name>
    <dbReference type="NCBI Taxonomy" id="121402"/>
    <lineage>
        <taxon>Eukaryota</taxon>
        <taxon>Metazoa</taxon>
        <taxon>Chordata</taxon>
        <taxon>Craniata</taxon>
        <taxon>Vertebrata</taxon>
        <taxon>Euteleostomi</taxon>
        <taxon>Actinopterygii</taxon>
        <taxon>Neopterygii</taxon>
        <taxon>Teleostei</taxon>
        <taxon>Albuliformes</taxon>
        <taxon>Albulidae</taxon>
        <taxon>Albula</taxon>
    </lineage>
</organism>
<proteinExistence type="predicted"/>
<dbReference type="Proteomes" id="UP000824540">
    <property type="component" value="Unassembled WGS sequence"/>
</dbReference>
<feature type="compositionally biased region" description="Basic and acidic residues" evidence="1">
    <location>
        <begin position="1"/>
        <end position="14"/>
    </location>
</feature>
<feature type="region of interest" description="Disordered" evidence="1">
    <location>
        <begin position="109"/>
        <end position="181"/>
    </location>
</feature>
<evidence type="ECO:0000256" key="1">
    <source>
        <dbReference type="SAM" id="MobiDB-lite"/>
    </source>
</evidence>
<evidence type="ECO:0000313" key="3">
    <source>
        <dbReference type="Proteomes" id="UP000824540"/>
    </source>
</evidence>
<accession>A0A8T2N4G6</accession>
<feature type="region of interest" description="Disordered" evidence="1">
    <location>
        <begin position="1"/>
        <end position="59"/>
    </location>
</feature>
<dbReference type="AlphaFoldDB" id="A0A8T2N4G6"/>
<keyword evidence="3" id="KW-1185">Reference proteome</keyword>
<reference evidence="2" key="1">
    <citation type="thesis" date="2021" institute="BYU ScholarsArchive" country="Provo, UT, USA">
        <title>Applications of and Algorithms for Genome Assembly and Genomic Analyses with an Emphasis on Marine Teleosts.</title>
        <authorList>
            <person name="Pickett B.D."/>
        </authorList>
    </citation>
    <scope>NUCLEOTIDE SEQUENCE</scope>
    <source>
        <strain evidence="2">HI-2016</strain>
    </source>
</reference>
<sequence length="211" mass="23014">MKKDRRTQRTEIDPPHLIYHLDPLSPRAGRQEKSGAAGAAGPGPNANGHHAPGGAGPAGWWGMTEDAKTTILSLRESLVQQKETILDQRETIRELTAKLTLCEGFGRGMGGHDDHHGPHLSHHPSPHHPYPEGGHHSQGHHSNHIPDPHYPLTGHRSDPHHRKAALGAGGGDKHSGDMISSTPEQMGRMLQALKERLENLQVSRTARYHTA</sequence>